<organism evidence="5 6">
    <name type="scientific">Paracoccus lutimaris</name>
    <dbReference type="NCBI Taxonomy" id="1490030"/>
    <lineage>
        <taxon>Bacteria</taxon>
        <taxon>Pseudomonadati</taxon>
        <taxon>Pseudomonadota</taxon>
        <taxon>Alphaproteobacteria</taxon>
        <taxon>Rhodobacterales</taxon>
        <taxon>Paracoccaceae</taxon>
        <taxon>Paracoccus</taxon>
    </lineage>
</organism>
<dbReference type="PANTHER" id="PTHR47894">
    <property type="entry name" value="HTH-TYPE TRANSCRIPTIONAL REGULATOR GADX"/>
    <property type="match status" value="1"/>
</dbReference>
<dbReference type="GO" id="GO:0005829">
    <property type="term" value="C:cytosol"/>
    <property type="evidence" value="ECO:0007669"/>
    <property type="project" value="TreeGrafter"/>
</dbReference>
<dbReference type="PANTHER" id="PTHR47894:SF1">
    <property type="entry name" value="HTH-TYPE TRANSCRIPTIONAL REGULATOR VQSM"/>
    <property type="match status" value="1"/>
</dbReference>
<dbReference type="PROSITE" id="PS01124">
    <property type="entry name" value="HTH_ARAC_FAMILY_2"/>
    <property type="match status" value="1"/>
</dbReference>
<keyword evidence="3" id="KW-0804">Transcription</keyword>
<dbReference type="Proteomes" id="UP000253345">
    <property type="component" value="Unassembled WGS sequence"/>
</dbReference>
<reference evidence="5 6" key="1">
    <citation type="submission" date="2018-07" db="EMBL/GenBank/DDBJ databases">
        <title>Genomic Encyclopedia of Type Strains, Phase III (KMG-III): the genomes of soil and plant-associated and newly described type strains.</title>
        <authorList>
            <person name="Whitman W."/>
        </authorList>
    </citation>
    <scope>NUCLEOTIDE SEQUENCE [LARGE SCALE GENOMIC DNA]</scope>
    <source>
        <strain evidence="5 6">CECT 8525</strain>
    </source>
</reference>
<dbReference type="SUPFAM" id="SSF46689">
    <property type="entry name" value="Homeodomain-like"/>
    <property type="match status" value="1"/>
</dbReference>
<dbReference type="GO" id="GO:0000976">
    <property type="term" value="F:transcription cis-regulatory region binding"/>
    <property type="evidence" value="ECO:0007669"/>
    <property type="project" value="TreeGrafter"/>
</dbReference>
<evidence type="ECO:0000313" key="5">
    <source>
        <dbReference type="EMBL" id="RCW81065.1"/>
    </source>
</evidence>
<evidence type="ECO:0000256" key="2">
    <source>
        <dbReference type="ARBA" id="ARBA00023125"/>
    </source>
</evidence>
<dbReference type="RefSeq" id="WP_114350055.1">
    <property type="nucleotide sequence ID" value="NZ_QPJL01000016.1"/>
</dbReference>
<dbReference type="OrthoDB" id="9805730at2"/>
<dbReference type="InterPro" id="IPR020449">
    <property type="entry name" value="Tscrpt_reg_AraC-type_HTH"/>
</dbReference>
<evidence type="ECO:0000259" key="4">
    <source>
        <dbReference type="PROSITE" id="PS01124"/>
    </source>
</evidence>
<dbReference type="InterPro" id="IPR009057">
    <property type="entry name" value="Homeodomain-like_sf"/>
</dbReference>
<dbReference type="Pfam" id="PF12833">
    <property type="entry name" value="HTH_18"/>
    <property type="match status" value="1"/>
</dbReference>
<dbReference type="SMART" id="SM00342">
    <property type="entry name" value="HTH_ARAC"/>
    <property type="match status" value="1"/>
</dbReference>
<feature type="domain" description="HTH araC/xylS-type" evidence="4">
    <location>
        <begin position="223"/>
        <end position="325"/>
    </location>
</feature>
<gene>
    <name evidence="5" type="ORF">DFP89_11671</name>
</gene>
<keyword evidence="2" id="KW-0238">DNA-binding</keyword>
<sequence length="332" mass="37267">MERRTILPGFVGDALASLTRAGLDPAPVLARAGISDPDQPVSNLQYGRLWLAITDLIQDEFFGMGARPMRPGSFNLMCQAVLHARTLEHALRRALSFLTVVLDDPAGELRLRDGLAEIVLTDRLAPRPAFAYRTYWLVLMGVMCWLIGRRIPLMQVDFACPAPENRSDYLQFFGAPVRFDQPQSRLVFAARYLVLPPIRSEKALQGFLRGAPANILLRYRHDQDLSARIRDRLRSTPPEDWPDFDRLAADLRLSPATLRRRLRGEGQGFAAIRDEIRELEARQMLAGTDARVADIAARLGYAEPSAFHRAFMKWTGMSPAAFRDARSAPSAE</sequence>
<evidence type="ECO:0000313" key="6">
    <source>
        <dbReference type="Proteomes" id="UP000253345"/>
    </source>
</evidence>
<keyword evidence="1" id="KW-0805">Transcription regulation</keyword>
<dbReference type="InterPro" id="IPR032687">
    <property type="entry name" value="AraC-type_N"/>
</dbReference>
<dbReference type="GO" id="GO:0003700">
    <property type="term" value="F:DNA-binding transcription factor activity"/>
    <property type="evidence" value="ECO:0007669"/>
    <property type="project" value="InterPro"/>
</dbReference>
<comment type="caution">
    <text evidence="5">The sequence shown here is derived from an EMBL/GenBank/DDBJ whole genome shotgun (WGS) entry which is preliminary data.</text>
</comment>
<dbReference type="PRINTS" id="PR00032">
    <property type="entry name" value="HTHARAC"/>
</dbReference>
<keyword evidence="6" id="KW-1185">Reference proteome</keyword>
<dbReference type="EMBL" id="QPJL01000016">
    <property type="protein sequence ID" value="RCW81065.1"/>
    <property type="molecule type" value="Genomic_DNA"/>
</dbReference>
<protein>
    <submittedName>
        <fullName evidence="5">AraC family transcriptional regulator</fullName>
    </submittedName>
</protein>
<evidence type="ECO:0000256" key="1">
    <source>
        <dbReference type="ARBA" id="ARBA00023015"/>
    </source>
</evidence>
<name>A0A368YLK9_9RHOB</name>
<dbReference type="AlphaFoldDB" id="A0A368YLK9"/>
<dbReference type="InterPro" id="IPR018060">
    <property type="entry name" value="HTH_AraC"/>
</dbReference>
<accession>A0A368YLK9</accession>
<dbReference type="Pfam" id="PF12625">
    <property type="entry name" value="Arabinose_bd"/>
    <property type="match status" value="1"/>
</dbReference>
<evidence type="ECO:0000256" key="3">
    <source>
        <dbReference type="ARBA" id="ARBA00023163"/>
    </source>
</evidence>
<dbReference type="Gene3D" id="1.10.10.60">
    <property type="entry name" value="Homeodomain-like"/>
    <property type="match status" value="1"/>
</dbReference>
<proteinExistence type="predicted"/>